<keyword evidence="2" id="KW-0328">Glycosyltransferase</keyword>
<feature type="non-terminal residue" evidence="12">
    <location>
        <position position="526"/>
    </location>
</feature>
<evidence type="ECO:0000256" key="1">
    <source>
        <dbReference type="ARBA" id="ARBA00004123"/>
    </source>
</evidence>
<dbReference type="SMART" id="SM01336">
    <property type="entry name" value="zf-PARP"/>
    <property type="match status" value="1"/>
</dbReference>
<sequence length="526" mass="59586">MANPPKPWKAEYAKSGRSSCKTCKSPIGRDQLRLGKMVTATQFDGYMPVTTTTLAFFVGVLVVIMSEGFLETLMKFCFGSDVESCWLYLQETKPDKIVRVSSKAEGHGARGISWHHVNCFTTMSPSTSLEKISGWDSLSPQDKESLSAFSRKDTSKKTEDQLKIHVVTAELREMLEANGQDSTGSEYDLRDHTSCLIWDGEVDNDDSEMRKARLTMDRSLFLYSFQPLRGILQSEVYNGCLPLCRRMKLPIVRVDYLQECMRKQKKLPFDLYKIETVAETSRSGIVTVKVKGRSAVHEASGLQDTGHILEDGKSIYNTTLNMSDLSTGINRSDPFQQTDVRKEEEKEGRRVSEREEEMYNGSIGGRQVRYPLEKVKVVKMLEALQDIEIASRLVCFDGDDDESLDDKYKKLRCDITPLLHDSEDYQLVEKYLLNTHAPTHKFGKGVYFADLVSKSAQYCYVDKKDPVGLMLISEVALGEIYELKKATVIALTLFGHHFLCQDAVLVESKVPSQEMRMKRVLCFGDM</sequence>
<keyword evidence="10" id="KW-1133">Transmembrane helix</keyword>
<evidence type="ECO:0000313" key="12">
    <source>
        <dbReference type="EMBL" id="RRT80181.1"/>
    </source>
</evidence>
<proteinExistence type="predicted"/>
<dbReference type="InterPro" id="IPR036957">
    <property type="entry name" value="Znf_PARP_sf"/>
</dbReference>
<comment type="subcellular location">
    <subcellularLocation>
        <location evidence="1">Nucleus</location>
    </subcellularLocation>
</comment>
<evidence type="ECO:0000256" key="2">
    <source>
        <dbReference type="ARBA" id="ARBA00022676"/>
    </source>
</evidence>
<dbReference type="GO" id="GO:0008270">
    <property type="term" value="F:zinc ion binding"/>
    <property type="evidence" value="ECO:0007669"/>
    <property type="project" value="UniProtKB-KW"/>
</dbReference>
<dbReference type="AlphaFoldDB" id="A0A427AVD5"/>
<evidence type="ECO:0000313" key="13">
    <source>
        <dbReference type="Proteomes" id="UP000287651"/>
    </source>
</evidence>
<evidence type="ECO:0000256" key="3">
    <source>
        <dbReference type="ARBA" id="ARBA00022679"/>
    </source>
</evidence>
<comment type="caution">
    <text evidence="12">The sequence shown here is derived from an EMBL/GenBank/DDBJ whole genome shotgun (WGS) entry which is preliminary data.</text>
</comment>
<dbReference type="Gene3D" id="3.90.228.10">
    <property type="match status" value="1"/>
</dbReference>
<dbReference type="InterPro" id="IPR001510">
    <property type="entry name" value="Znf_PARP"/>
</dbReference>
<gene>
    <name evidence="12" type="ORF">B296_00024193</name>
</gene>
<evidence type="ECO:0000256" key="10">
    <source>
        <dbReference type="SAM" id="Phobius"/>
    </source>
</evidence>
<dbReference type="EMBL" id="AMZH03001206">
    <property type="protein sequence ID" value="RRT80181.1"/>
    <property type="molecule type" value="Genomic_DNA"/>
</dbReference>
<accession>A0A427AVD5</accession>
<feature type="compositionally biased region" description="Basic and acidic residues" evidence="9">
    <location>
        <begin position="339"/>
        <end position="353"/>
    </location>
</feature>
<dbReference type="GO" id="GO:0005730">
    <property type="term" value="C:nucleolus"/>
    <property type="evidence" value="ECO:0007669"/>
    <property type="project" value="TreeGrafter"/>
</dbReference>
<dbReference type="GO" id="GO:0070212">
    <property type="term" value="P:protein poly-ADP-ribosylation"/>
    <property type="evidence" value="ECO:0007669"/>
    <property type="project" value="TreeGrafter"/>
</dbReference>
<feature type="transmembrane region" description="Helical" evidence="10">
    <location>
        <begin position="45"/>
        <end position="65"/>
    </location>
</feature>
<feature type="region of interest" description="Disordered" evidence="9">
    <location>
        <begin position="327"/>
        <end position="358"/>
    </location>
</feature>
<organism evidence="12 13">
    <name type="scientific">Ensete ventricosum</name>
    <name type="common">Abyssinian banana</name>
    <name type="synonym">Musa ensete</name>
    <dbReference type="NCBI Taxonomy" id="4639"/>
    <lineage>
        <taxon>Eukaryota</taxon>
        <taxon>Viridiplantae</taxon>
        <taxon>Streptophyta</taxon>
        <taxon>Embryophyta</taxon>
        <taxon>Tracheophyta</taxon>
        <taxon>Spermatophyta</taxon>
        <taxon>Magnoliopsida</taxon>
        <taxon>Liliopsida</taxon>
        <taxon>Zingiberales</taxon>
        <taxon>Musaceae</taxon>
        <taxon>Ensete</taxon>
    </lineage>
</organism>
<protein>
    <recommendedName>
        <fullName evidence="11">PARP-type domain-containing protein</fullName>
    </recommendedName>
</protein>
<keyword evidence="6" id="KW-0862">Zinc</keyword>
<evidence type="ECO:0000256" key="6">
    <source>
        <dbReference type="ARBA" id="ARBA00022833"/>
    </source>
</evidence>
<dbReference type="InterPro" id="IPR049296">
    <property type="entry name" value="PARP1-like_PADR1_N"/>
</dbReference>
<evidence type="ECO:0000256" key="8">
    <source>
        <dbReference type="ARBA" id="ARBA00023242"/>
    </source>
</evidence>
<evidence type="ECO:0000256" key="4">
    <source>
        <dbReference type="ARBA" id="ARBA00022723"/>
    </source>
</evidence>
<keyword evidence="10" id="KW-0472">Membrane</keyword>
<dbReference type="Proteomes" id="UP000287651">
    <property type="component" value="Unassembled WGS sequence"/>
</dbReference>
<keyword evidence="3" id="KW-0808">Transferase</keyword>
<keyword evidence="8" id="KW-0539">Nucleus</keyword>
<evidence type="ECO:0000256" key="5">
    <source>
        <dbReference type="ARBA" id="ARBA00022771"/>
    </source>
</evidence>
<dbReference type="InterPro" id="IPR050800">
    <property type="entry name" value="ARTD/PARP"/>
</dbReference>
<feature type="compositionally biased region" description="Polar residues" evidence="9">
    <location>
        <begin position="327"/>
        <end position="338"/>
    </location>
</feature>
<evidence type="ECO:0000256" key="7">
    <source>
        <dbReference type="ARBA" id="ARBA00023027"/>
    </source>
</evidence>
<keyword evidence="4" id="KW-0479">Metal-binding</keyword>
<dbReference type="Pfam" id="PF21728">
    <property type="entry name" value="PADR1_N"/>
    <property type="match status" value="1"/>
</dbReference>
<dbReference type="Pfam" id="PF00644">
    <property type="entry name" value="PARP"/>
    <property type="match status" value="1"/>
</dbReference>
<dbReference type="GO" id="GO:0003950">
    <property type="term" value="F:NAD+ poly-ADP-ribosyltransferase activity"/>
    <property type="evidence" value="ECO:0007669"/>
    <property type="project" value="InterPro"/>
</dbReference>
<feature type="domain" description="PARP-type" evidence="11">
    <location>
        <begin position="8"/>
        <end position="146"/>
    </location>
</feature>
<dbReference type="InterPro" id="IPR036930">
    <property type="entry name" value="WGR_dom_sf"/>
</dbReference>
<dbReference type="GO" id="GO:0003677">
    <property type="term" value="F:DNA binding"/>
    <property type="evidence" value="ECO:0007669"/>
    <property type="project" value="InterPro"/>
</dbReference>
<keyword evidence="10" id="KW-0812">Transmembrane</keyword>
<dbReference type="PANTHER" id="PTHR10459:SF80">
    <property type="entry name" value="POLY [ADP-RIBOSE] POLYMERASE 1"/>
    <property type="match status" value="1"/>
</dbReference>
<keyword evidence="5" id="KW-0863">Zinc-finger</keyword>
<dbReference type="SUPFAM" id="SSF142921">
    <property type="entry name" value="WGR domain-like"/>
    <property type="match status" value="1"/>
</dbReference>
<keyword evidence="7" id="KW-0520">NAD</keyword>
<evidence type="ECO:0000256" key="9">
    <source>
        <dbReference type="SAM" id="MobiDB-lite"/>
    </source>
</evidence>
<reference evidence="12 13" key="1">
    <citation type="journal article" date="2014" name="Agronomy (Basel)">
        <title>A Draft Genome Sequence for Ensete ventricosum, the Drought-Tolerant Tree Against Hunger.</title>
        <authorList>
            <person name="Harrison J."/>
            <person name="Moore K.A."/>
            <person name="Paszkiewicz K."/>
            <person name="Jones T."/>
            <person name="Grant M."/>
            <person name="Ambacheew D."/>
            <person name="Muzemil S."/>
            <person name="Studholme D.J."/>
        </authorList>
    </citation>
    <scope>NUCLEOTIDE SEQUENCE [LARGE SCALE GENOMIC DNA]</scope>
</reference>
<dbReference type="Gene3D" id="3.30.1740.10">
    <property type="entry name" value="Zinc finger, PARP-type"/>
    <property type="match status" value="2"/>
</dbReference>
<dbReference type="PROSITE" id="PS50064">
    <property type="entry name" value="ZF_PARP_2"/>
    <property type="match status" value="1"/>
</dbReference>
<dbReference type="SUPFAM" id="SSF56399">
    <property type="entry name" value="ADP-ribosylation"/>
    <property type="match status" value="1"/>
</dbReference>
<dbReference type="PANTHER" id="PTHR10459">
    <property type="entry name" value="DNA LIGASE"/>
    <property type="match status" value="1"/>
</dbReference>
<dbReference type="InterPro" id="IPR012317">
    <property type="entry name" value="Poly(ADP-ribose)pol_cat_dom"/>
</dbReference>
<name>A0A427AVD5_ENSVE</name>
<dbReference type="GO" id="GO:1990404">
    <property type="term" value="F:NAD+-protein mono-ADP-ribosyltransferase activity"/>
    <property type="evidence" value="ECO:0007669"/>
    <property type="project" value="TreeGrafter"/>
</dbReference>
<evidence type="ECO:0000259" key="11">
    <source>
        <dbReference type="PROSITE" id="PS50064"/>
    </source>
</evidence>
<dbReference type="SUPFAM" id="SSF57716">
    <property type="entry name" value="Glucocorticoid receptor-like (DNA-binding domain)"/>
    <property type="match status" value="2"/>
</dbReference>
<dbReference type="GO" id="GO:0006302">
    <property type="term" value="P:double-strand break repair"/>
    <property type="evidence" value="ECO:0007669"/>
    <property type="project" value="TreeGrafter"/>
</dbReference>